<organism evidence="2 3">
    <name type="scientific">Rhododendron simsii</name>
    <name type="common">Sims's rhododendron</name>
    <dbReference type="NCBI Taxonomy" id="118357"/>
    <lineage>
        <taxon>Eukaryota</taxon>
        <taxon>Viridiplantae</taxon>
        <taxon>Streptophyta</taxon>
        <taxon>Embryophyta</taxon>
        <taxon>Tracheophyta</taxon>
        <taxon>Spermatophyta</taxon>
        <taxon>Magnoliopsida</taxon>
        <taxon>eudicotyledons</taxon>
        <taxon>Gunneridae</taxon>
        <taxon>Pentapetalae</taxon>
        <taxon>asterids</taxon>
        <taxon>Ericales</taxon>
        <taxon>Ericaceae</taxon>
        <taxon>Ericoideae</taxon>
        <taxon>Rhodoreae</taxon>
        <taxon>Rhododendron</taxon>
    </lineage>
</organism>
<dbReference type="InterPro" id="IPR001353">
    <property type="entry name" value="Proteasome_sua/b"/>
</dbReference>
<evidence type="ECO:0000313" key="3">
    <source>
        <dbReference type="Proteomes" id="UP000626092"/>
    </source>
</evidence>
<dbReference type="InterPro" id="IPR029055">
    <property type="entry name" value="Ntn_hydrolases_N"/>
</dbReference>
<dbReference type="InterPro" id="IPR050115">
    <property type="entry name" value="Proteasome_alpha"/>
</dbReference>
<comment type="caution">
    <text evidence="2">The sequence shown here is derived from an EMBL/GenBank/DDBJ whole genome shotgun (WGS) entry which is preliminary data.</text>
</comment>
<dbReference type="Gene3D" id="3.60.20.10">
    <property type="entry name" value="Glutamine Phosphoribosylpyrophosphate, subunit 1, domain 1"/>
    <property type="match status" value="1"/>
</dbReference>
<evidence type="ECO:0000256" key="1">
    <source>
        <dbReference type="ARBA" id="ARBA00022942"/>
    </source>
</evidence>
<evidence type="ECO:0000313" key="2">
    <source>
        <dbReference type="EMBL" id="KAF7142602.1"/>
    </source>
</evidence>
<dbReference type="EMBL" id="WJXA01000005">
    <property type="protein sequence ID" value="KAF7142602.1"/>
    <property type="molecule type" value="Genomic_DNA"/>
</dbReference>
<gene>
    <name evidence="2" type="ORF">RHSIM_Rhsim05G0033600</name>
</gene>
<proteinExistence type="predicted"/>
<sequence>MISMLGCNTGKIGFIPLGNRELRSLYNSEKDKKHGFLLIFGSYTLDYFIAETGLKLGIEEPYNPKTLLEVLLGSQYLDALHCLSKPLHLIKLNPLLEDSLLIVKPKNLAKGPKRLIARRTYTPDQTEKVEKAFNSDDSRIQGARNLFMALLPSEVRQLDYSMATCGRGYDWLGDFTATCRSREEQMKLETIKTPAMDPGYEDVISDFRTSVRKIVNLDDHIALACAGLKADALVLINRARIECQSHKLTVEDPVTVEYITRYIAGLQ</sequence>
<keyword evidence="3" id="KW-1185">Reference proteome</keyword>
<name>A0A834LNT5_RHOSS</name>
<reference evidence="2" key="1">
    <citation type="submission" date="2019-11" db="EMBL/GenBank/DDBJ databases">
        <authorList>
            <person name="Liu Y."/>
            <person name="Hou J."/>
            <person name="Li T.-Q."/>
            <person name="Guan C.-H."/>
            <person name="Wu X."/>
            <person name="Wu H.-Z."/>
            <person name="Ling F."/>
            <person name="Zhang R."/>
            <person name="Shi X.-G."/>
            <person name="Ren J.-P."/>
            <person name="Chen E.-F."/>
            <person name="Sun J.-M."/>
        </authorList>
    </citation>
    <scope>NUCLEOTIDE SEQUENCE</scope>
    <source>
        <strain evidence="2">Adult_tree_wgs_1</strain>
        <tissue evidence="2">Leaves</tissue>
    </source>
</reference>
<dbReference type="Pfam" id="PF00227">
    <property type="entry name" value="Proteasome"/>
    <property type="match status" value="1"/>
</dbReference>
<dbReference type="Proteomes" id="UP000626092">
    <property type="component" value="Unassembled WGS sequence"/>
</dbReference>
<accession>A0A834LNT5</accession>
<protein>
    <submittedName>
        <fullName evidence="2">Uncharacterized protein</fullName>
    </submittedName>
</protein>
<keyword evidence="1" id="KW-0647">Proteasome</keyword>
<dbReference type="OrthoDB" id="431557at2759"/>
<dbReference type="AlphaFoldDB" id="A0A834LNT5"/>
<dbReference type="PANTHER" id="PTHR11599">
    <property type="entry name" value="PROTEASOME SUBUNIT ALPHA/BETA"/>
    <property type="match status" value="1"/>
</dbReference>
<dbReference type="SUPFAM" id="SSF56235">
    <property type="entry name" value="N-terminal nucleophile aminohydrolases (Ntn hydrolases)"/>
    <property type="match status" value="1"/>
</dbReference>
<dbReference type="GO" id="GO:0051603">
    <property type="term" value="P:proteolysis involved in protein catabolic process"/>
    <property type="evidence" value="ECO:0007669"/>
    <property type="project" value="InterPro"/>
</dbReference>
<dbReference type="GO" id="GO:0005839">
    <property type="term" value="C:proteasome core complex"/>
    <property type="evidence" value="ECO:0007669"/>
    <property type="project" value="InterPro"/>
</dbReference>